<reference evidence="7" key="1">
    <citation type="submission" date="2014-08" db="EMBL/GenBank/DDBJ databases">
        <authorList>
            <person name="Murali S."/>
            <person name="Richards S."/>
            <person name="Bandaranaike D."/>
            <person name="Bellair M."/>
            <person name="Blankenburg K."/>
            <person name="Chao H."/>
            <person name="Dinh H."/>
            <person name="Doddapaneni H."/>
            <person name="Dugan-Rocha S."/>
            <person name="Elkadiri S."/>
            <person name="Gnanaolivu R."/>
            <person name="Hughes D."/>
            <person name="Lee S."/>
            <person name="Li M."/>
            <person name="Ming W."/>
            <person name="Munidasa M."/>
            <person name="Muniz J."/>
            <person name="Nguyen L."/>
            <person name="Osuji N."/>
            <person name="Pu L.-L."/>
            <person name="Puazo M."/>
            <person name="Skinner E."/>
            <person name="Qu C."/>
            <person name="Quiroz J."/>
            <person name="Raj R."/>
            <person name="Weissenberger G."/>
            <person name="Xin Y."/>
            <person name="Zou X."/>
            <person name="Han Y."/>
            <person name="Worley K."/>
            <person name="Muzny D."/>
            <person name="Gibbs R."/>
        </authorList>
    </citation>
    <scope>NUCLEOTIDE SEQUENCE</scope>
    <source>
        <strain evidence="7">HAZT.00-mixed</strain>
        <tissue evidence="7">Whole organism</tissue>
    </source>
</reference>
<evidence type="ECO:0000256" key="2">
    <source>
        <dbReference type="ARBA" id="ARBA00010644"/>
    </source>
</evidence>
<proteinExistence type="inferred from homology"/>
<name>A0A6A0GQD5_HYAAZ</name>
<evidence type="ECO:0000313" key="7">
    <source>
        <dbReference type="EMBL" id="KAA0184622.1"/>
    </source>
</evidence>
<dbReference type="InterPro" id="IPR001260">
    <property type="entry name" value="Coprogen_oxidase_aer"/>
</dbReference>
<dbReference type="EC" id="1.3.3.3" evidence="4"/>
<sequence length="424" mass="46546">MRLLHQNCRLWRAVVSSTSLPVLLAAALPLKFMAPPITDAEQLLDNPDMKAKMELLILRIQEGGGITCVLEGGEVLERAGVNITVMRAPLSPKLQESMRARGKTLPADKNFEFFAAGVSSVIHPRNPHVPTMHFNFRYFEVQDQHGQNKHSWFGGGADLTPYYLNTQDVVQFHAALKSACDKHGPDKYPLFKRSCDEYFLNAARGERRGVGGIFFDDMESPNPDSDFNFVRDCADAIIPSYLPIAVITRGPSGVIVVTEVAVAVTTHGPSGVIVVTEVAAAVITRGPSGVIVVTEVAVAVITRGPSGVIVVTEVAVAVITRGPSGVIVVTEVAVAVITRVRRRKHEAFTAEQREWQLLRRGRYVEFNLVYDRGTKFGFATPGARIESVLVSLPLTAKWLYKHDPQPGSPEYTLTDVLKNPRDWV</sequence>
<reference evidence="7" key="3">
    <citation type="submission" date="2019-06" db="EMBL/GenBank/DDBJ databases">
        <authorList>
            <person name="Poynton C."/>
            <person name="Hasenbein S."/>
            <person name="Benoit J.B."/>
            <person name="Sepulveda M.S."/>
            <person name="Poelchau M.F."/>
            <person name="Murali S.C."/>
            <person name="Chen S."/>
            <person name="Glastad K.M."/>
            <person name="Werren J.H."/>
            <person name="Vineis J.H."/>
            <person name="Bowen J.L."/>
            <person name="Friedrich M."/>
            <person name="Jones J."/>
            <person name="Robertson H.M."/>
            <person name="Feyereisen R."/>
            <person name="Mechler-Hickson A."/>
            <person name="Mathers N."/>
            <person name="Lee C.E."/>
            <person name="Colbourne J.K."/>
            <person name="Biales A."/>
            <person name="Johnston J.S."/>
            <person name="Wellborn G.A."/>
            <person name="Rosendale A.J."/>
            <person name="Cridge A.G."/>
            <person name="Munoz-Torres M.C."/>
            <person name="Bain P.A."/>
            <person name="Manny A.R."/>
            <person name="Major K.M."/>
            <person name="Lambert F.N."/>
            <person name="Vulpe C.D."/>
            <person name="Tuck P."/>
            <person name="Blalock B.J."/>
            <person name="Lin Y.-Y."/>
            <person name="Smith M.E."/>
            <person name="Ochoa-Acuna H."/>
            <person name="Chen M.-J.M."/>
            <person name="Childers C.P."/>
            <person name="Qu J."/>
            <person name="Dugan S."/>
            <person name="Lee S.L."/>
            <person name="Chao H."/>
            <person name="Dinh H."/>
            <person name="Han Y."/>
            <person name="Doddapaneni H."/>
            <person name="Worley K.C."/>
            <person name="Muzny D.M."/>
            <person name="Gibbs R.A."/>
            <person name="Richards S."/>
        </authorList>
    </citation>
    <scope>NUCLEOTIDE SEQUENCE</scope>
    <source>
        <strain evidence="7">HAZT.00-mixed</strain>
        <tissue evidence="7">Whole organism</tissue>
    </source>
</reference>
<dbReference type="Gene3D" id="3.40.1500.10">
    <property type="entry name" value="Coproporphyrinogen III oxidase, aerobic"/>
    <property type="match status" value="2"/>
</dbReference>
<dbReference type="OrthoDB" id="15318at2759"/>
<protein>
    <recommendedName>
        <fullName evidence="4">coproporphyrinogen oxidase</fullName>
        <ecNumber evidence="4">1.3.3.3</ecNumber>
    </recommendedName>
</protein>
<dbReference type="EMBL" id="JQDR03016847">
    <property type="protein sequence ID" value="KAA0184622.1"/>
    <property type="molecule type" value="Genomic_DNA"/>
</dbReference>
<evidence type="ECO:0000256" key="6">
    <source>
        <dbReference type="ARBA" id="ARBA00023244"/>
    </source>
</evidence>
<evidence type="ECO:0000256" key="5">
    <source>
        <dbReference type="ARBA" id="ARBA00023002"/>
    </source>
</evidence>
<dbReference type="GO" id="GO:0004109">
    <property type="term" value="F:coproporphyrinogen oxidase activity"/>
    <property type="evidence" value="ECO:0007669"/>
    <property type="project" value="UniProtKB-EC"/>
</dbReference>
<dbReference type="AlphaFoldDB" id="A0A6A0GQD5"/>
<evidence type="ECO:0000256" key="4">
    <source>
        <dbReference type="ARBA" id="ARBA00012869"/>
    </source>
</evidence>
<dbReference type="GO" id="GO:0006782">
    <property type="term" value="P:protoporphyrinogen IX biosynthetic process"/>
    <property type="evidence" value="ECO:0007669"/>
    <property type="project" value="UniProtKB-UniPathway"/>
</dbReference>
<keyword evidence="5" id="KW-0560">Oxidoreductase</keyword>
<keyword evidence="6" id="KW-0627">Porphyrin biosynthesis</keyword>
<dbReference type="SUPFAM" id="SSF102886">
    <property type="entry name" value="Coproporphyrinogen III oxidase"/>
    <property type="match status" value="2"/>
</dbReference>
<dbReference type="InterPro" id="IPR036406">
    <property type="entry name" value="Coprogen_oxidase_aer_sf"/>
</dbReference>
<dbReference type="GO" id="GO:0005737">
    <property type="term" value="C:cytoplasm"/>
    <property type="evidence" value="ECO:0007669"/>
    <property type="project" value="TreeGrafter"/>
</dbReference>
<comment type="caution">
    <text evidence="7">The sequence shown here is derived from an EMBL/GenBank/DDBJ whole genome shotgun (WGS) entry which is preliminary data.</text>
</comment>
<dbReference type="Pfam" id="PF01218">
    <property type="entry name" value="Coprogen_oxidas"/>
    <property type="match status" value="2"/>
</dbReference>
<dbReference type="UniPathway" id="UPA00251">
    <property type="reaction ID" value="UER00322"/>
</dbReference>
<comment type="subunit">
    <text evidence="3">Homodimer.</text>
</comment>
<dbReference type="PRINTS" id="PR00073">
    <property type="entry name" value="COPRGNOXDASE"/>
</dbReference>
<accession>A0A6A0GQD5</accession>
<comment type="pathway">
    <text evidence="1">Porphyrin-containing compound metabolism; protoporphyrin-IX biosynthesis; protoporphyrinogen-IX from coproporphyrinogen-III (O2 route): step 1/1.</text>
</comment>
<reference evidence="7" key="2">
    <citation type="journal article" date="2018" name="Environ. Sci. Technol.">
        <title>The Toxicogenome of Hyalella azteca: A Model for Sediment Ecotoxicology and Evolutionary Toxicology.</title>
        <authorList>
            <person name="Poynton H.C."/>
            <person name="Hasenbein S."/>
            <person name="Benoit J.B."/>
            <person name="Sepulveda M.S."/>
            <person name="Poelchau M.F."/>
            <person name="Hughes D.S.T."/>
            <person name="Murali S.C."/>
            <person name="Chen S."/>
            <person name="Glastad K.M."/>
            <person name="Goodisman M.A.D."/>
            <person name="Werren J.H."/>
            <person name="Vineis J.H."/>
            <person name="Bowen J.L."/>
            <person name="Friedrich M."/>
            <person name="Jones J."/>
            <person name="Robertson H.M."/>
            <person name="Feyereisen R."/>
            <person name="Mechler-Hickson A."/>
            <person name="Mathers N."/>
            <person name="Lee C.E."/>
            <person name="Colbourne J.K."/>
            <person name="Biales A."/>
            <person name="Johnston J.S."/>
            <person name="Wellborn G.A."/>
            <person name="Rosendale A.J."/>
            <person name="Cridge A.G."/>
            <person name="Munoz-Torres M.C."/>
            <person name="Bain P.A."/>
            <person name="Manny A.R."/>
            <person name="Major K.M."/>
            <person name="Lambert F.N."/>
            <person name="Vulpe C.D."/>
            <person name="Tuck P."/>
            <person name="Blalock B.J."/>
            <person name="Lin Y.Y."/>
            <person name="Smith M.E."/>
            <person name="Ochoa-Acuna H."/>
            <person name="Chen M.M."/>
            <person name="Childers C.P."/>
            <person name="Qu J."/>
            <person name="Dugan S."/>
            <person name="Lee S.L."/>
            <person name="Chao H."/>
            <person name="Dinh H."/>
            <person name="Han Y."/>
            <person name="Doddapaneni H."/>
            <person name="Worley K.C."/>
            <person name="Muzny D.M."/>
            <person name="Gibbs R.A."/>
            <person name="Richards S."/>
        </authorList>
    </citation>
    <scope>NUCLEOTIDE SEQUENCE</scope>
    <source>
        <strain evidence="7">HAZT.00-mixed</strain>
        <tissue evidence="7">Whole organism</tissue>
    </source>
</reference>
<dbReference type="PANTHER" id="PTHR10755:SF0">
    <property type="entry name" value="OXYGEN-DEPENDENT COPROPORPHYRINOGEN-III OXIDASE, MITOCHONDRIAL"/>
    <property type="match status" value="1"/>
</dbReference>
<dbReference type="Proteomes" id="UP000711488">
    <property type="component" value="Unassembled WGS sequence"/>
</dbReference>
<comment type="similarity">
    <text evidence="2">Belongs to the aerobic coproporphyrinogen-III oxidase family.</text>
</comment>
<dbReference type="PANTHER" id="PTHR10755">
    <property type="entry name" value="COPROPORPHYRINOGEN III OXIDASE, MITOCHONDRIAL"/>
    <property type="match status" value="1"/>
</dbReference>
<evidence type="ECO:0000256" key="1">
    <source>
        <dbReference type="ARBA" id="ARBA00005168"/>
    </source>
</evidence>
<organism evidence="7">
    <name type="scientific">Hyalella azteca</name>
    <name type="common">Amphipod</name>
    <dbReference type="NCBI Taxonomy" id="294128"/>
    <lineage>
        <taxon>Eukaryota</taxon>
        <taxon>Metazoa</taxon>
        <taxon>Ecdysozoa</taxon>
        <taxon>Arthropoda</taxon>
        <taxon>Crustacea</taxon>
        <taxon>Multicrustacea</taxon>
        <taxon>Malacostraca</taxon>
        <taxon>Eumalacostraca</taxon>
        <taxon>Peracarida</taxon>
        <taxon>Amphipoda</taxon>
        <taxon>Senticaudata</taxon>
        <taxon>Talitrida</taxon>
        <taxon>Talitroidea</taxon>
        <taxon>Hyalellidae</taxon>
        <taxon>Hyalella</taxon>
    </lineage>
</organism>
<gene>
    <name evidence="7" type="ORF">HAZT_HAZT005984</name>
</gene>
<evidence type="ECO:0000256" key="3">
    <source>
        <dbReference type="ARBA" id="ARBA00011738"/>
    </source>
</evidence>